<evidence type="ECO:0000313" key="5">
    <source>
        <dbReference type="Proteomes" id="UP000389128"/>
    </source>
</evidence>
<comment type="similarity">
    <text evidence="1 3">Belongs to the short-chain dehydrogenases/reductases (SDR) family.</text>
</comment>
<dbReference type="Gene3D" id="3.40.50.720">
    <property type="entry name" value="NAD(P)-binding Rossmann-like Domain"/>
    <property type="match status" value="1"/>
</dbReference>
<gene>
    <name evidence="4" type="ORF">ETQ85_14965</name>
</gene>
<evidence type="ECO:0000256" key="3">
    <source>
        <dbReference type="RuleBase" id="RU000363"/>
    </source>
</evidence>
<dbReference type="GO" id="GO:0048038">
    <property type="term" value="F:quinone binding"/>
    <property type="evidence" value="ECO:0007669"/>
    <property type="project" value="TreeGrafter"/>
</dbReference>
<sequence length="264" mass="28323">MTSTERMSAIQQTFSLEGRVALVTGAGTGIGEHFAHVLAAAGAKVACVARRVERVEAVAQEIRAAGGEAFGCRMDVADRDSIRLGFKQIEAHYGPVDILVNNAGLANPTVFQEMSDEQWTSLLDVNLSGPFFAAQEMAKRLIATGKPGSIINIASILGHLAYPAFLNYGTTKGALIHMTRYMALDLLPHSIRVNAIAPGYFPSEMTNPFYESEAGKKEIANLPAKRLGRLEELDGPLLLLASEASSFMNGSVLTVDYGHSVRLS</sequence>
<dbReference type="PANTHER" id="PTHR42760:SF133">
    <property type="entry name" value="3-OXOACYL-[ACYL-CARRIER-PROTEIN] REDUCTASE"/>
    <property type="match status" value="1"/>
</dbReference>
<dbReference type="GO" id="GO:0016616">
    <property type="term" value="F:oxidoreductase activity, acting on the CH-OH group of donors, NAD or NADP as acceptor"/>
    <property type="evidence" value="ECO:0007669"/>
    <property type="project" value="TreeGrafter"/>
</dbReference>
<dbReference type="EMBL" id="SDKK01000013">
    <property type="protein sequence ID" value="TYC55311.1"/>
    <property type="molecule type" value="Genomic_DNA"/>
</dbReference>
<dbReference type="PRINTS" id="PR00081">
    <property type="entry name" value="GDHRDH"/>
</dbReference>
<proteinExistence type="inferred from homology"/>
<name>A0A6C2CMW8_9RHOO</name>
<keyword evidence="5" id="KW-1185">Reference proteome</keyword>
<dbReference type="Pfam" id="PF00106">
    <property type="entry name" value="adh_short"/>
    <property type="match status" value="1"/>
</dbReference>
<dbReference type="PRINTS" id="PR00080">
    <property type="entry name" value="SDRFAMILY"/>
</dbReference>
<dbReference type="FunFam" id="3.40.50.720:FF:000084">
    <property type="entry name" value="Short-chain dehydrogenase reductase"/>
    <property type="match status" value="1"/>
</dbReference>
<protein>
    <submittedName>
        <fullName evidence="4">SDR family NAD(P)-dependent oxidoreductase</fullName>
    </submittedName>
</protein>
<evidence type="ECO:0000256" key="2">
    <source>
        <dbReference type="ARBA" id="ARBA00023002"/>
    </source>
</evidence>
<dbReference type="InterPro" id="IPR002347">
    <property type="entry name" value="SDR_fam"/>
</dbReference>
<evidence type="ECO:0000256" key="1">
    <source>
        <dbReference type="ARBA" id="ARBA00006484"/>
    </source>
</evidence>
<keyword evidence="2" id="KW-0560">Oxidoreductase</keyword>
<dbReference type="OrthoDB" id="9803333at2"/>
<dbReference type="SUPFAM" id="SSF51735">
    <property type="entry name" value="NAD(P)-binding Rossmann-fold domains"/>
    <property type="match status" value="1"/>
</dbReference>
<comment type="caution">
    <text evidence="4">The sequence shown here is derived from an EMBL/GenBank/DDBJ whole genome shotgun (WGS) entry which is preliminary data.</text>
</comment>
<organism evidence="4 5">
    <name type="scientific">Zoogloea oleivorans</name>
    <dbReference type="NCBI Taxonomy" id="1552750"/>
    <lineage>
        <taxon>Bacteria</taxon>
        <taxon>Pseudomonadati</taxon>
        <taxon>Pseudomonadota</taxon>
        <taxon>Betaproteobacteria</taxon>
        <taxon>Rhodocyclales</taxon>
        <taxon>Zoogloeaceae</taxon>
        <taxon>Zoogloea</taxon>
    </lineage>
</organism>
<dbReference type="Proteomes" id="UP000389128">
    <property type="component" value="Unassembled WGS sequence"/>
</dbReference>
<evidence type="ECO:0000313" key="4">
    <source>
        <dbReference type="EMBL" id="TYC55311.1"/>
    </source>
</evidence>
<dbReference type="PANTHER" id="PTHR42760">
    <property type="entry name" value="SHORT-CHAIN DEHYDROGENASES/REDUCTASES FAMILY MEMBER"/>
    <property type="match status" value="1"/>
</dbReference>
<dbReference type="AlphaFoldDB" id="A0A6C2CMW8"/>
<reference evidence="4 5" key="1">
    <citation type="submission" date="2019-01" db="EMBL/GenBank/DDBJ databases">
        <title>Zoogloea oleivorans genome sequencing and assembly.</title>
        <authorList>
            <person name="Tancsics A."/>
            <person name="Farkas M."/>
            <person name="Kriszt B."/>
            <person name="Maroti G."/>
            <person name="Horvath B."/>
        </authorList>
    </citation>
    <scope>NUCLEOTIDE SEQUENCE [LARGE SCALE GENOMIC DNA]</scope>
    <source>
        <strain evidence="4 5">Buc</strain>
    </source>
</reference>
<dbReference type="GO" id="GO:0006633">
    <property type="term" value="P:fatty acid biosynthetic process"/>
    <property type="evidence" value="ECO:0007669"/>
    <property type="project" value="TreeGrafter"/>
</dbReference>
<accession>A0A6C2CMW8</accession>
<dbReference type="CDD" id="cd05233">
    <property type="entry name" value="SDR_c"/>
    <property type="match status" value="1"/>
</dbReference>
<dbReference type="InterPro" id="IPR036291">
    <property type="entry name" value="NAD(P)-bd_dom_sf"/>
</dbReference>